<sequence length="306" mass="34886">MIVASIIIINFNTAPLTIQAIKSIEKHVISLENFEIIIVDNSSENSDYLELKNSIDKIKNLNLTLLKSKFNLGFGGGNTLGVQYANSEYYVFMNSDVILKEDCITTMIEFLNKNKHTSIVGCQAVNENNEKFKGFDYGLSLKSEIFSNSLLQFINKKKYPSRIVNSNEPMVVDAVAGSLFTCVATDFVKIGGFDTNMFLYYEEKDLAFRVKNYLKKQVVLIPKAQYIHLKGKSTKTSQSLYNELKISQFYSIQKNLGFIKYSFFYILHLFIFLIKSPFSKKNRGYLFLLLSGISTAKSIKNKQIKL</sequence>
<evidence type="ECO:0000259" key="2">
    <source>
        <dbReference type="Pfam" id="PF00535"/>
    </source>
</evidence>
<keyword evidence="1" id="KW-1133">Transmembrane helix</keyword>
<gene>
    <name evidence="3" type="ORF">SAMN05444338_12712</name>
</gene>
<accession>A0A1H3GSW4</accession>
<keyword evidence="1" id="KW-0812">Transmembrane</keyword>
<protein>
    <recommendedName>
        <fullName evidence="2">Glycosyltransferase 2-like domain-containing protein</fullName>
    </recommendedName>
</protein>
<dbReference type="InterPro" id="IPR001173">
    <property type="entry name" value="Glyco_trans_2-like"/>
</dbReference>
<evidence type="ECO:0000313" key="4">
    <source>
        <dbReference type="Proteomes" id="UP000198569"/>
    </source>
</evidence>
<name>A0A1H3GSW4_9FLAO</name>
<dbReference type="InterPro" id="IPR029044">
    <property type="entry name" value="Nucleotide-diphossugar_trans"/>
</dbReference>
<dbReference type="PANTHER" id="PTHR43179:SF7">
    <property type="entry name" value="RHAMNOSYLTRANSFERASE WBBL"/>
    <property type="match status" value="1"/>
</dbReference>
<evidence type="ECO:0000313" key="3">
    <source>
        <dbReference type="EMBL" id="SDY06371.1"/>
    </source>
</evidence>
<organism evidence="3 4">
    <name type="scientific">Flavobacterium degerlachei</name>
    <dbReference type="NCBI Taxonomy" id="229203"/>
    <lineage>
        <taxon>Bacteria</taxon>
        <taxon>Pseudomonadati</taxon>
        <taxon>Bacteroidota</taxon>
        <taxon>Flavobacteriia</taxon>
        <taxon>Flavobacteriales</taxon>
        <taxon>Flavobacteriaceae</taxon>
        <taxon>Flavobacterium</taxon>
    </lineage>
</organism>
<dbReference type="SUPFAM" id="SSF53448">
    <property type="entry name" value="Nucleotide-diphospho-sugar transferases"/>
    <property type="match status" value="1"/>
</dbReference>
<dbReference type="Gene3D" id="3.90.550.10">
    <property type="entry name" value="Spore Coat Polysaccharide Biosynthesis Protein SpsA, Chain A"/>
    <property type="match status" value="1"/>
</dbReference>
<dbReference type="Proteomes" id="UP000198569">
    <property type="component" value="Unassembled WGS sequence"/>
</dbReference>
<evidence type="ECO:0000256" key="1">
    <source>
        <dbReference type="SAM" id="Phobius"/>
    </source>
</evidence>
<dbReference type="OrthoDB" id="9771846at2"/>
<feature type="domain" description="Glycosyltransferase 2-like" evidence="2">
    <location>
        <begin position="5"/>
        <end position="142"/>
    </location>
</feature>
<dbReference type="RefSeq" id="WP_091435336.1">
    <property type="nucleotide sequence ID" value="NZ_FNMV01000027.1"/>
</dbReference>
<dbReference type="STRING" id="229203.SAMN05444338_12712"/>
<dbReference type="Pfam" id="PF00535">
    <property type="entry name" value="Glycos_transf_2"/>
    <property type="match status" value="1"/>
</dbReference>
<proteinExistence type="predicted"/>
<keyword evidence="4" id="KW-1185">Reference proteome</keyword>
<reference evidence="4" key="1">
    <citation type="submission" date="2016-10" db="EMBL/GenBank/DDBJ databases">
        <authorList>
            <person name="Varghese N."/>
            <person name="Submissions S."/>
        </authorList>
    </citation>
    <scope>NUCLEOTIDE SEQUENCE [LARGE SCALE GENOMIC DNA]</scope>
    <source>
        <strain evidence="4">DSM 15718</strain>
    </source>
</reference>
<dbReference type="PANTHER" id="PTHR43179">
    <property type="entry name" value="RHAMNOSYLTRANSFERASE WBBL"/>
    <property type="match status" value="1"/>
</dbReference>
<keyword evidence="1" id="KW-0472">Membrane</keyword>
<feature type="transmembrane region" description="Helical" evidence="1">
    <location>
        <begin position="256"/>
        <end position="274"/>
    </location>
</feature>
<dbReference type="EMBL" id="FNMV01000027">
    <property type="protein sequence ID" value="SDY06371.1"/>
    <property type="molecule type" value="Genomic_DNA"/>
</dbReference>
<dbReference type="AlphaFoldDB" id="A0A1H3GSW4"/>